<dbReference type="InterPro" id="IPR006119">
    <property type="entry name" value="Resolv_N"/>
</dbReference>
<evidence type="ECO:0000256" key="2">
    <source>
        <dbReference type="ARBA" id="ARBA00023125"/>
    </source>
</evidence>
<dbReference type="AlphaFoldDB" id="A0A3G8LQK3"/>
<dbReference type="InterPro" id="IPR036162">
    <property type="entry name" value="Resolvase-like_N_sf"/>
</dbReference>
<evidence type="ECO:0000313" key="8">
    <source>
        <dbReference type="Proteomes" id="UP000278035"/>
    </source>
</evidence>
<protein>
    <submittedName>
        <fullName evidence="7">Resolvase</fullName>
    </submittedName>
</protein>
<keyword evidence="3" id="KW-0233">DNA recombination</keyword>
<evidence type="ECO:0000256" key="1">
    <source>
        <dbReference type="ARBA" id="ARBA00022908"/>
    </source>
</evidence>
<feature type="domain" description="Resolvase/invertase-type recombinase catalytic" evidence="6">
    <location>
        <begin position="8"/>
        <end position="161"/>
    </location>
</feature>
<dbReference type="GO" id="GO:0003677">
    <property type="term" value="F:DNA binding"/>
    <property type="evidence" value="ECO:0007669"/>
    <property type="project" value="UniProtKB-KW"/>
</dbReference>
<reference evidence="8" key="1">
    <citation type="submission" date="2018-11" db="EMBL/GenBank/DDBJ databases">
        <title>Shewanella sp. M2.</title>
        <authorList>
            <person name="Hwang Y.J."/>
            <person name="Hwang C.Y."/>
        </authorList>
    </citation>
    <scope>NUCLEOTIDE SEQUENCE [LARGE SCALE GENOMIC DNA]</scope>
    <source>
        <strain evidence="8">LMG 19866</strain>
    </source>
</reference>
<dbReference type="PANTHER" id="PTHR30461:SF25">
    <property type="entry name" value="RESOLVASE-RELATED"/>
    <property type="match status" value="1"/>
</dbReference>
<dbReference type="RefSeq" id="WP_124729511.1">
    <property type="nucleotide sequence ID" value="NZ_CBCSKC010000011.1"/>
</dbReference>
<proteinExistence type="predicted"/>
<dbReference type="Pfam" id="PF00239">
    <property type="entry name" value="Resolvase"/>
    <property type="match status" value="1"/>
</dbReference>
<evidence type="ECO:0000256" key="4">
    <source>
        <dbReference type="PIRSR" id="PIRSR606118-50"/>
    </source>
</evidence>
<keyword evidence="2" id="KW-0238">DNA-binding</keyword>
<keyword evidence="1" id="KW-0229">DNA integration</keyword>
<dbReference type="InterPro" id="IPR050639">
    <property type="entry name" value="SSR_resolvase"/>
</dbReference>
<dbReference type="GO" id="GO:0000150">
    <property type="term" value="F:DNA strand exchange activity"/>
    <property type="evidence" value="ECO:0007669"/>
    <property type="project" value="InterPro"/>
</dbReference>
<dbReference type="SMART" id="SM00857">
    <property type="entry name" value="Resolvase"/>
    <property type="match status" value="1"/>
</dbReference>
<keyword evidence="8" id="KW-1185">Reference proteome</keyword>
<dbReference type="PROSITE" id="PS00398">
    <property type="entry name" value="RECOMBINASES_2"/>
    <property type="match status" value="1"/>
</dbReference>
<dbReference type="KEGG" id="slj:EGC82_03430"/>
<evidence type="ECO:0000259" key="6">
    <source>
        <dbReference type="PROSITE" id="PS51736"/>
    </source>
</evidence>
<dbReference type="PROSITE" id="PS51736">
    <property type="entry name" value="RECOMBINASES_3"/>
    <property type="match status" value="1"/>
</dbReference>
<gene>
    <name evidence="7" type="ORF">EGC82_03430</name>
</gene>
<dbReference type="Proteomes" id="UP000278035">
    <property type="component" value="Chromosome"/>
</dbReference>
<dbReference type="CDD" id="cd03767">
    <property type="entry name" value="SR_Res_par"/>
    <property type="match status" value="1"/>
</dbReference>
<dbReference type="Gene3D" id="3.40.50.1390">
    <property type="entry name" value="Resolvase, N-terminal catalytic domain"/>
    <property type="match status" value="1"/>
</dbReference>
<feature type="active site" description="O-(5'-phospho-DNA)-serine intermediate" evidence="4 5">
    <location>
        <position position="16"/>
    </location>
</feature>
<dbReference type="OrthoDB" id="9786476at2"/>
<sequence>MLNTPYLTIRAYLRASTKEQDSSRAKPELISFATAKGVKITTFYQENVSGSTPDRPELDRLIDEASDGDILLIEKMDRLSRLPWEIWQTLKAKIASKGIIIVIADQPQTHTALSNNDEHSGFIQKALTNFMIDLAAGMARDDYETRRTRQAQGIAKAKAEGKTWGGQNKDIKLHEAILTHLQTMSLRKTAEILGCSVSTVQRVKKSQF</sequence>
<dbReference type="GO" id="GO:0015074">
    <property type="term" value="P:DNA integration"/>
    <property type="evidence" value="ECO:0007669"/>
    <property type="project" value="UniProtKB-KW"/>
</dbReference>
<evidence type="ECO:0000256" key="3">
    <source>
        <dbReference type="ARBA" id="ARBA00023172"/>
    </source>
</evidence>
<dbReference type="EMBL" id="CP034015">
    <property type="protein sequence ID" value="AZG71896.1"/>
    <property type="molecule type" value="Genomic_DNA"/>
</dbReference>
<accession>A0A3G8LQK3</accession>
<dbReference type="PROSITE" id="PS00397">
    <property type="entry name" value="RECOMBINASES_1"/>
    <property type="match status" value="1"/>
</dbReference>
<name>A0A3G8LQK3_9GAMM</name>
<evidence type="ECO:0000313" key="7">
    <source>
        <dbReference type="EMBL" id="AZG71896.1"/>
    </source>
</evidence>
<dbReference type="PANTHER" id="PTHR30461">
    <property type="entry name" value="DNA-INVERTASE FROM LAMBDOID PROPHAGE"/>
    <property type="match status" value="1"/>
</dbReference>
<dbReference type="SUPFAM" id="SSF53041">
    <property type="entry name" value="Resolvase-like"/>
    <property type="match status" value="1"/>
</dbReference>
<organism evidence="7 8">
    <name type="scientific">Shewanella livingstonensis</name>
    <dbReference type="NCBI Taxonomy" id="150120"/>
    <lineage>
        <taxon>Bacteria</taxon>
        <taxon>Pseudomonadati</taxon>
        <taxon>Pseudomonadota</taxon>
        <taxon>Gammaproteobacteria</taxon>
        <taxon>Alteromonadales</taxon>
        <taxon>Shewanellaceae</taxon>
        <taxon>Shewanella</taxon>
    </lineage>
</organism>
<dbReference type="InterPro" id="IPR006118">
    <property type="entry name" value="Recombinase_CS"/>
</dbReference>
<evidence type="ECO:0000256" key="5">
    <source>
        <dbReference type="PROSITE-ProRule" id="PRU10137"/>
    </source>
</evidence>